<proteinExistence type="predicted"/>
<reference evidence="1 2" key="1">
    <citation type="submission" date="2007-05" db="EMBL/GenBank/DDBJ databases">
        <title>Complete sequence of Geobacter uraniireducens Rf4.</title>
        <authorList>
            <consortium name="US DOE Joint Genome Institute"/>
            <person name="Copeland A."/>
            <person name="Lucas S."/>
            <person name="Lapidus A."/>
            <person name="Barry K."/>
            <person name="Detter J.C."/>
            <person name="Glavina del Rio T."/>
            <person name="Hammon N."/>
            <person name="Israni S."/>
            <person name="Dalin E."/>
            <person name="Tice H."/>
            <person name="Pitluck S."/>
            <person name="Chertkov O."/>
            <person name="Brettin T."/>
            <person name="Bruce D."/>
            <person name="Han C."/>
            <person name="Schmutz J."/>
            <person name="Larimer F."/>
            <person name="Land M."/>
            <person name="Hauser L."/>
            <person name="Kyrpides N."/>
            <person name="Mikhailova N."/>
            <person name="Shelobolina E."/>
            <person name="Aklujkar M."/>
            <person name="Lovley D."/>
            <person name="Richardson P."/>
        </authorList>
    </citation>
    <scope>NUCLEOTIDE SEQUENCE [LARGE SCALE GENOMIC DNA]</scope>
    <source>
        <strain evidence="1 2">Rf4</strain>
    </source>
</reference>
<organism evidence="1 2">
    <name type="scientific">Geotalea uraniireducens (strain Rf4)</name>
    <name type="common">Geobacter uraniireducens</name>
    <dbReference type="NCBI Taxonomy" id="351605"/>
    <lineage>
        <taxon>Bacteria</taxon>
        <taxon>Pseudomonadati</taxon>
        <taxon>Thermodesulfobacteriota</taxon>
        <taxon>Desulfuromonadia</taxon>
        <taxon>Geobacterales</taxon>
        <taxon>Geobacteraceae</taxon>
        <taxon>Geotalea</taxon>
    </lineage>
</organism>
<dbReference type="RefSeq" id="WP_011939461.1">
    <property type="nucleotide sequence ID" value="NC_009483.1"/>
</dbReference>
<dbReference type="EMBL" id="CP000698">
    <property type="protein sequence ID" value="ABQ26783.1"/>
    <property type="molecule type" value="Genomic_DNA"/>
</dbReference>
<dbReference type="Pfam" id="PF16930">
    <property type="entry name" value="Porin_5"/>
    <property type="match status" value="1"/>
</dbReference>
<dbReference type="Proteomes" id="UP000006695">
    <property type="component" value="Chromosome"/>
</dbReference>
<dbReference type="KEGG" id="gur:Gura_2606"/>
<sequence>MWQRITLIISVTIMVIGGGSFPAFCAEPAAGSGKQGGVGALLELLQTKGIITGEEAATIGSRLNEQVMPGDDVSVLIGQLREKWIAGERSGEDFDELYNEVRDADLIIERMRVMGILSGEEAEQLSETYHKRYLAGAISEVVGNREGHYLKTVADSAAGDVKQSVQDQVTEGVNKVTKSIASSEWAQRIKLGGDLRFRYESIFFDDSNADFYRNDKPEPLNSHINRQRVRLRARLNVTAKVNDQTDAVIGLATGNTTDPVSTNATLGDFFNKKTFVLDQAYFRIRPIPELAVLGGRFPNPWFYSDLVWDPDVNFDGLAVTWTPRVTETLSGFVTAGAFPLQEIEFSQRDKWLLAGQVGVEYKPSEELSAKFGVAFYDFEHTEGIMNEPGSSTNDWTMPQFQQKGNTRMFIDQTGLYKLALAGKYRELALTGMLDIGFWNPVHVVLLADYVNNIGFDYSEVLQKPLWDWNSDLTTKQTEGYQFGVTVGYPKVQNLGDWQSYLFYKHLEADAVIDAFAESDFHAGGTNAEGWILGGEIGVAKNLSLSAKWLTTNEIVGPKFAVDTFQANVNVRF</sequence>
<name>A5G4R5_GEOUR</name>
<dbReference type="SUPFAM" id="SSF56935">
    <property type="entry name" value="Porins"/>
    <property type="match status" value="1"/>
</dbReference>
<evidence type="ECO:0000313" key="2">
    <source>
        <dbReference type="Proteomes" id="UP000006695"/>
    </source>
</evidence>
<dbReference type="STRING" id="351605.Gura_2606"/>
<protein>
    <submittedName>
        <fullName evidence="1">Uncharacterized protein</fullName>
    </submittedName>
</protein>
<gene>
    <name evidence="1" type="ordered locus">Gura_2606</name>
</gene>
<dbReference type="HOGENOM" id="CLU_027640_0_0_7"/>
<accession>A5G4R5</accession>
<keyword evidence="2" id="KW-1185">Reference proteome</keyword>
<evidence type="ECO:0000313" key="1">
    <source>
        <dbReference type="EMBL" id="ABQ26783.1"/>
    </source>
</evidence>
<dbReference type="AlphaFoldDB" id="A5G4R5"/>
<dbReference type="InterPro" id="IPR032638">
    <property type="entry name" value="Porin_5"/>
</dbReference>